<reference evidence="2 3" key="1">
    <citation type="submission" date="2016-11" db="EMBL/GenBank/DDBJ databases">
        <authorList>
            <person name="Jaros S."/>
            <person name="Januszkiewicz K."/>
            <person name="Wedrychowicz H."/>
        </authorList>
    </citation>
    <scope>NUCLEOTIDE SEQUENCE [LARGE SCALE GENOMIC DNA]</scope>
    <source>
        <strain evidence="2 3">ACAM 12</strain>
    </source>
</reference>
<accession>A0A1M7EWC8</accession>
<dbReference type="OrthoDB" id="6422829at2"/>
<proteinExistence type="predicted"/>
<protein>
    <recommendedName>
        <fullName evidence="4">Phage abortive infection protein</fullName>
    </recommendedName>
</protein>
<keyword evidence="3" id="KW-1185">Reference proteome</keyword>
<dbReference type="EMBL" id="LT670847">
    <property type="protein sequence ID" value="SHL96020.1"/>
    <property type="molecule type" value="Genomic_DNA"/>
</dbReference>
<dbReference type="RefSeq" id="WP_079551001.1">
    <property type="nucleotide sequence ID" value="NZ_LT670847.1"/>
</dbReference>
<gene>
    <name evidence="2" type="ORF">SAMN05878437_0488</name>
</gene>
<dbReference type="Proteomes" id="UP000190911">
    <property type="component" value="Chromosome I"/>
</dbReference>
<feature type="transmembrane region" description="Helical" evidence="1">
    <location>
        <begin position="21"/>
        <end position="46"/>
    </location>
</feature>
<dbReference type="InParanoid" id="A0A1M7EWC8"/>
<evidence type="ECO:0008006" key="4">
    <source>
        <dbReference type="Google" id="ProtNLM"/>
    </source>
</evidence>
<evidence type="ECO:0000313" key="3">
    <source>
        <dbReference type="Proteomes" id="UP000190911"/>
    </source>
</evidence>
<keyword evidence="1" id="KW-1133">Transmembrane helix</keyword>
<name>A0A1M7EWC8_9GAMM</name>
<feature type="transmembrane region" description="Helical" evidence="1">
    <location>
        <begin position="66"/>
        <end position="89"/>
    </location>
</feature>
<evidence type="ECO:0000256" key="1">
    <source>
        <dbReference type="SAM" id="Phobius"/>
    </source>
</evidence>
<keyword evidence="1" id="KW-0472">Membrane</keyword>
<keyword evidence="1" id="KW-0812">Transmembrane</keyword>
<evidence type="ECO:0000313" key="2">
    <source>
        <dbReference type="EMBL" id="SHL96020.1"/>
    </source>
</evidence>
<dbReference type="STRING" id="29571.SAMN05878437_0488"/>
<sequence length="258" mass="28920">MKIHIRKPAAKPTKSVWHRIDAVYSGLALIAAVAFLFTLSVLIFYGRYFPGGISSEHDAWAEFGTFLGGVLTPAFSFLTFLALLVTIMFQRFELKNSQISLGLIREELELAKSTAEKSVEFNKNESERAELFNMIKFVHSEISNLHSSEVDFVAGATLGFFFSSSAPSKGISSIPKNYDPVTDHDRVVLADLCDYMMELNNYLNNYEGKFGASALTYYYKKRHATASDRLIEKGFLLEPMLSAFKEIGYSWTAPVSVK</sequence>
<organism evidence="2 3">
    <name type="scientific">Vreelandella subglaciescola</name>
    <dbReference type="NCBI Taxonomy" id="29571"/>
    <lineage>
        <taxon>Bacteria</taxon>
        <taxon>Pseudomonadati</taxon>
        <taxon>Pseudomonadota</taxon>
        <taxon>Gammaproteobacteria</taxon>
        <taxon>Oceanospirillales</taxon>
        <taxon>Halomonadaceae</taxon>
        <taxon>Vreelandella</taxon>
    </lineage>
</organism>
<dbReference type="AlphaFoldDB" id="A0A1M7EWC8"/>